<dbReference type="Proteomes" id="UP000823660">
    <property type="component" value="Unassembled WGS sequence"/>
</dbReference>
<dbReference type="InterPro" id="IPR009061">
    <property type="entry name" value="DNA-bd_dom_put_sf"/>
</dbReference>
<reference evidence="1" key="1">
    <citation type="submission" date="2020-10" db="EMBL/GenBank/DDBJ databases">
        <authorList>
            <person name="Gilroy R."/>
        </authorList>
    </citation>
    <scope>NUCLEOTIDE SEQUENCE</scope>
    <source>
        <strain evidence="1">B1-15692</strain>
    </source>
</reference>
<protein>
    <submittedName>
        <fullName evidence="1">Helix-turn-helix domain-containing protein</fullName>
    </submittedName>
</protein>
<evidence type="ECO:0000313" key="2">
    <source>
        <dbReference type="Proteomes" id="UP000823660"/>
    </source>
</evidence>
<gene>
    <name evidence="1" type="ORF">IAB99_08560</name>
</gene>
<comment type="caution">
    <text evidence="1">The sequence shown here is derived from an EMBL/GenBank/DDBJ whole genome shotgun (WGS) entry which is preliminary data.</text>
</comment>
<organism evidence="1 2">
    <name type="scientific">Candidatus Cryptobacteroides faecipullorum</name>
    <dbReference type="NCBI Taxonomy" id="2840764"/>
    <lineage>
        <taxon>Bacteria</taxon>
        <taxon>Pseudomonadati</taxon>
        <taxon>Bacteroidota</taxon>
        <taxon>Bacteroidia</taxon>
        <taxon>Bacteroidales</taxon>
        <taxon>Candidatus Cryptobacteroides</taxon>
    </lineage>
</organism>
<dbReference type="SUPFAM" id="SSF46955">
    <property type="entry name" value="Putative DNA-binding domain"/>
    <property type="match status" value="1"/>
</dbReference>
<proteinExistence type="predicted"/>
<evidence type="ECO:0000313" key="1">
    <source>
        <dbReference type="EMBL" id="MBO8467794.1"/>
    </source>
</evidence>
<accession>A0A9D9NBY5</accession>
<name>A0A9D9NBY5_9BACT</name>
<reference evidence="1" key="2">
    <citation type="journal article" date="2021" name="PeerJ">
        <title>Extensive microbial diversity within the chicken gut microbiome revealed by metagenomics and culture.</title>
        <authorList>
            <person name="Gilroy R."/>
            <person name="Ravi A."/>
            <person name="Getino M."/>
            <person name="Pursley I."/>
            <person name="Horton D.L."/>
            <person name="Alikhan N.F."/>
            <person name="Baker D."/>
            <person name="Gharbi K."/>
            <person name="Hall N."/>
            <person name="Watson M."/>
            <person name="Adriaenssens E.M."/>
            <person name="Foster-Nyarko E."/>
            <person name="Jarju S."/>
            <person name="Secka A."/>
            <person name="Antonio M."/>
            <person name="Oren A."/>
            <person name="Chaudhuri R.R."/>
            <person name="La Ragione R."/>
            <person name="Hildebrand F."/>
            <person name="Pallen M.J."/>
        </authorList>
    </citation>
    <scope>NUCLEOTIDE SEQUENCE</scope>
    <source>
        <strain evidence="1">B1-15692</strain>
    </source>
</reference>
<sequence length="101" mass="11547">MKKNLNKISDKLPDMGTGYGNAVVSYDDLLKVCETLLSVSRLAPVYTNKTIMDLLDINTTTLKKYRDQGLLGYSRIDDKFFYSAKDVYTFLKNTHYDPFAC</sequence>
<dbReference type="EMBL" id="JADIMH010000056">
    <property type="protein sequence ID" value="MBO8467794.1"/>
    <property type="molecule type" value="Genomic_DNA"/>
</dbReference>
<dbReference type="AlphaFoldDB" id="A0A9D9NBY5"/>